<dbReference type="NCBIfam" id="NF003015">
    <property type="entry name" value="PRK03858.1"/>
    <property type="match status" value="1"/>
</dbReference>
<dbReference type="GO" id="GO:0042276">
    <property type="term" value="P:error-prone translesion synthesis"/>
    <property type="evidence" value="ECO:0007669"/>
    <property type="project" value="TreeGrafter"/>
</dbReference>
<dbReference type="Pfam" id="PF00817">
    <property type="entry name" value="IMS"/>
    <property type="match status" value="1"/>
</dbReference>
<dbReference type="GO" id="GO:0000287">
    <property type="term" value="F:magnesium ion binding"/>
    <property type="evidence" value="ECO:0007669"/>
    <property type="project" value="UniProtKB-UniRule"/>
</dbReference>
<keyword evidence="4" id="KW-0234">DNA repair</keyword>
<dbReference type="GO" id="GO:0003887">
    <property type="term" value="F:DNA-directed DNA polymerase activity"/>
    <property type="evidence" value="ECO:0007669"/>
    <property type="project" value="UniProtKB-UniRule"/>
</dbReference>
<dbReference type="InterPro" id="IPR017961">
    <property type="entry name" value="DNA_pol_Y-fam_little_finger"/>
</dbReference>
<dbReference type="GO" id="GO:0009432">
    <property type="term" value="P:SOS response"/>
    <property type="evidence" value="ECO:0007669"/>
    <property type="project" value="TreeGrafter"/>
</dbReference>
<protein>
    <recommendedName>
        <fullName evidence="4">DNA polymerase IV</fullName>
        <shortName evidence="4">Pol IV</shortName>
        <ecNumber evidence="4">2.7.7.7</ecNumber>
    </recommendedName>
</protein>
<dbReference type="EC" id="2.7.7.7" evidence="4"/>
<comment type="subcellular location">
    <subcellularLocation>
        <location evidence="4">Cytoplasm</location>
    </subcellularLocation>
</comment>
<keyword evidence="4" id="KW-0963">Cytoplasm</keyword>
<dbReference type="InterPro" id="IPR001126">
    <property type="entry name" value="UmuC"/>
</dbReference>
<keyword evidence="4" id="KW-0235">DNA replication</keyword>
<dbReference type="PANTHER" id="PTHR11076">
    <property type="entry name" value="DNA REPAIR POLYMERASE UMUC / TRANSFERASE FAMILY MEMBER"/>
    <property type="match status" value="1"/>
</dbReference>
<dbReference type="Pfam" id="PF11798">
    <property type="entry name" value="IMS_HHH"/>
    <property type="match status" value="1"/>
</dbReference>
<evidence type="ECO:0000256" key="1">
    <source>
        <dbReference type="ARBA" id="ARBA00010945"/>
    </source>
</evidence>
<dbReference type="KEGG" id="mdu:MDUV_45400"/>
<dbReference type="InterPro" id="IPR022880">
    <property type="entry name" value="DNApol_IV"/>
</dbReference>
<comment type="similarity">
    <text evidence="1 4">Belongs to the DNA polymerase type-Y family.</text>
</comment>
<dbReference type="GO" id="GO:0006281">
    <property type="term" value="P:DNA repair"/>
    <property type="evidence" value="ECO:0007669"/>
    <property type="project" value="UniProtKB-UniRule"/>
</dbReference>
<keyword evidence="4" id="KW-0460">Magnesium</keyword>
<dbReference type="InterPro" id="IPR043502">
    <property type="entry name" value="DNA/RNA_pol_sf"/>
</dbReference>
<feature type="site" description="Substrate discrimination" evidence="4">
    <location>
        <position position="20"/>
    </location>
</feature>
<dbReference type="Gene3D" id="3.40.1170.60">
    <property type="match status" value="1"/>
</dbReference>
<dbReference type="Pfam" id="PF11799">
    <property type="entry name" value="IMS_C"/>
    <property type="match status" value="1"/>
</dbReference>
<dbReference type="PANTHER" id="PTHR11076:SF33">
    <property type="entry name" value="DNA POLYMERASE KAPPA"/>
    <property type="match status" value="1"/>
</dbReference>
<keyword evidence="4" id="KW-0479">Metal-binding</keyword>
<dbReference type="NCBIfam" id="NF002677">
    <property type="entry name" value="PRK02406.1"/>
    <property type="match status" value="1"/>
</dbReference>
<dbReference type="InterPro" id="IPR036775">
    <property type="entry name" value="DNA_pol_Y-fam_lit_finger_sf"/>
</dbReference>
<evidence type="ECO:0000256" key="3">
    <source>
        <dbReference type="ARBA" id="ARBA00049244"/>
    </source>
</evidence>
<dbReference type="InterPro" id="IPR043128">
    <property type="entry name" value="Rev_trsase/Diguanyl_cyclase"/>
</dbReference>
<keyword evidence="4" id="KW-0808">Transferase</keyword>
<comment type="subunit">
    <text evidence="4">Monomer.</text>
</comment>
<comment type="function">
    <text evidence="2 4">Poorly processive, error-prone DNA polymerase involved in untargeted mutagenesis. Copies undamaged DNA at stalled replication forks, which arise in vivo from mismatched or misaligned primer ends. These misaligned primers can be extended by PolIV. Exhibits no 3'-5' exonuclease (proofreading) activity. May be involved in translesional synthesis, in conjunction with the beta clamp from PolIII.</text>
</comment>
<dbReference type="CDD" id="cd03586">
    <property type="entry name" value="PolY_Pol_IV_kappa"/>
    <property type="match status" value="1"/>
</dbReference>
<evidence type="ECO:0000256" key="4">
    <source>
        <dbReference type="HAMAP-Rule" id="MF_01113"/>
    </source>
</evidence>
<dbReference type="SUPFAM" id="SSF56672">
    <property type="entry name" value="DNA/RNA polymerases"/>
    <property type="match status" value="1"/>
</dbReference>
<dbReference type="InterPro" id="IPR024728">
    <property type="entry name" value="PolY_HhH_motif"/>
</dbReference>
<dbReference type="HAMAP" id="MF_01113">
    <property type="entry name" value="DNApol_IV"/>
    <property type="match status" value="1"/>
</dbReference>
<accession>A0A7I7K688</accession>
<feature type="binding site" evidence="4">
    <location>
        <position position="105"/>
    </location>
    <ligand>
        <name>Mg(2+)</name>
        <dbReference type="ChEBI" id="CHEBI:18420"/>
    </ligand>
</feature>
<feature type="binding site" evidence="4">
    <location>
        <position position="15"/>
    </location>
    <ligand>
        <name>Mg(2+)</name>
        <dbReference type="ChEBI" id="CHEBI:18420"/>
    </ligand>
</feature>
<comment type="cofactor">
    <cofactor evidence="4">
        <name>Mg(2+)</name>
        <dbReference type="ChEBI" id="CHEBI:18420"/>
    </cofactor>
    <text evidence="4">Binds 2 magnesium ions per subunit.</text>
</comment>
<comment type="catalytic activity">
    <reaction evidence="3 4">
        <text>DNA(n) + a 2'-deoxyribonucleoside 5'-triphosphate = DNA(n+1) + diphosphate</text>
        <dbReference type="Rhea" id="RHEA:22508"/>
        <dbReference type="Rhea" id="RHEA-COMP:17339"/>
        <dbReference type="Rhea" id="RHEA-COMP:17340"/>
        <dbReference type="ChEBI" id="CHEBI:33019"/>
        <dbReference type="ChEBI" id="CHEBI:61560"/>
        <dbReference type="ChEBI" id="CHEBI:173112"/>
        <dbReference type="EC" id="2.7.7.7"/>
    </reaction>
</comment>
<organism evidence="5 6">
    <name type="scientific">Mycolicibacterium duvalii</name>
    <dbReference type="NCBI Taxonomy" id="39688"/>
    <lineage>
        <taxon>Bacteria</taxon>
        <taxon>Bacillati</taxon>
        <taxon>Actinomycetota</taxon>
        <taxon>Actinomycetes</taxon>
        <taxon>Mycobacteriales</taxon>
        <taxon>Mycobacteriaceae</taxon>
        <taxon>Mycolicibacterium</taxon>
    </lineage>
</organism>
<keyword evidence="4" id="KW-0515">Mutator protein</keyword>
<dbReference type="OrthoDB" id="9808813at2"/>
<keyword evidence="6" id="KW-1185">Reference proteome</keyword>
<sequence length="403" mass="42827">MFVSGGDPASILHADLDSFYASVEQRDDPSLRGRPVIVGGGVVLAASYEAKAFGVRTAMGGRTARALCPHAIVVPPRMSAYTQASRAVFDVFADTTPLVEALSVDEAFLDVSGLRRVAGTPVQIGARLREQVRDRVGLPITVGIARTKFLAKVASQQAKPDGLLLVPPDRELAFLHPLPVRALWGVGAKTAERLGAHGIETVADVAELSEGMLATLVGGAMGRQLYALAHNIDRRRVVAGARRRSVGAQRALGRGGSAMSAVELDAVVVNLIDRITRRMRAAGRSGRTVVLRLRFDDFSRATRSHTMPRATASTDVVLGAARRLVAAARPLIAERGLTLVGFAVGNIDRDGSEQLELPFTDRPDTTGIDLTVDAIRGRYGNAAVTRGVLVGRDPGLEMPMLPD</sequence>
<dbReference type="InterPro" id="IPR050116">
    <property type="entry name" value="DNA_polymerase-Y"/>
</dbReference>
<dbReference type="GO" id="GO:0005829">
    <property type="term" value="C:cytosol"/>
    <property type="evidence" value="ECO:0007669"/>
    <property type="project" value="TreeGrafter"/>
</dbReference>
<dbReference type="RefSeq" id="WP_098006473.1">
    <property type="nucleotide sequence ID" value="NZ_AP022563.1"/>
</dbReference>
<dbReference type="Proteomes" id="UP000467006">
    <property type="component" value="Chromosome"/>
</dbReference>
<dbReference type="EMBL" id="AP022563">
    <property type="protein sequence ID" value="BBX19680.1"/>
    <property type="molecule type" value="Genomic_DNA"/>
</dbReference>
<name>A0A7I7K688_9MYCO</name>
<gene>
    <name evidence="5" type="primary">dinP</name>
    <name evidence="4" type="synonym">dinB</name>
    <name evidence="5" type="ORF">MDUV_45400</name>
</gene>
<dbReference type="SUPFAM" id="SSF100879">
    <property type="entry name" value="Lesion bypass DNA polymerase (Y-family), little finger domain"/>
    <property type="match status" value="1"/>
</dbReference>
<dbReference type="AlphaFoldDB" id="A0A7I7K688"/>
<dbReference type="Gene3D" id="3.30.70.270">
    <property type="match status" value="1"/>
</dbReference>
<dbReference type="GO" id="GO:0006261">
    <property type="term" value="P:DNA-templated DNA replication"/>
    <property type="evidence" value="ECO:0007669"/>
    <property type="project" value="UniProtKB-UniRule"/>
</dbReference>
<dbReference type="Gene3D" id="3.30.1490.100">
    <property type="entry name" value="DNA polymerase, Y-family, little finger domain"/>
    <property type="match status" value="1"/>
</dbReference>
<evidence type="ECO:0000256" key="2">
    <source>
        <dbReference type="ARBA" id="ARBA00025589"/>
    </source>
</evidence>
<dbReference type="PROSITE" id="PS50173">
    <property type="entry name" value="UMUC"/>
    <property type="match status" value="1"/>
</dbReference>
<keyword evidence="4" id="KW-0548">Nucleotidyltransferase</keyword>
<keyword evidence="4" id="KW-0239">DNA-directed DNA polymerase</keyword>
<evidence type="ECO:0000313" key="6">
    <source>
        <dbReference type="Proteomes" id="UP000467006"/>
    </source>
</evidence>
<keyword evidence="4" id="KW-0238">DNA-binding</keyword>
<keyword evidence="4" id="KW-0227">DNA damage</keyword>
<dbReference type="GO" id="GO:0003684">
    <property type="term" value="F:damaged DNA binding"/>
    <property type="evidence" value="ECO:0007669"/>
    <property type="project" value="InterPro"/>
</dbReference>
<evidence type="ECO:0000313" key="5">
    <source>
        <dbReference type="EMBL" id="BBX19680.1"/>
    </source>
</evidence>
<feature type="active site" evidence="4">
    <location>
        <position position="106"/>
    </location>
</feature>
<reference evidence="5 6" key="1">
    <citation type="journal article" date="2019" name="Emerg. Microbes Infect.">
        <title>Comprehensive subspecies identification of 175 nontuberculous mycobacteria species based on 7547 genomic profiles.</title>
        <authorList>
            <person name="Matsumoto Y."/>
            <person name="Kinjo T."/>
            <person name="Motooka D."/>
            <person name="Nabeya D."/>
            <person name="Jung N."/>
            <person name="Uechi K."/>
            <person name="Horii T."/>
            <person name="Iida T."/>
            <person name="Fujita J."/>
            <person name="Nakamura S."/>
        </authorList>
    </citation>
    <scope>NUCLEOTIDE SEQUENCE [LARGE SCALE GENOMIC DNA]</scope>
    <source>
        <strain evidence="5 6">JCM 6396</strain>
    </source>
</reference>
<proteinExistence type="inferred from homology"/>
<dbReference type="Gene3D" id="1.10.150.20">
    <property type="entry name" value="5' to 3' exonuclease, C-terminal subdomain"/>
    <property type="match status" value="1"/>
</dbReference>